<dbReference type="EMBL" id="FWXV01000002">
    <property type="protein sequence ID" value="SMC98951.1"/>
    <property type="molecule type" value="Genomic_DNA"/>
</dbReference>
<dbReference type="AlphaFoldDB" id="A0A1Y5XLF1"/>
<keyword evidence="4" id="KW-1185">Reference proteome</keyword>
<keyword evidence="2" id="KW-1133">Transmembrane helix</keyword>
<evidence type="ECO:0000313" key="4">
    <source>
        <dbReference type="Proteomes" id="UP000192674"/>
    </source>
</evidence>
<name>A0A1Y5XLF1_KIBAR</name>
<dbReference type="Proteomes" id="UP000192674">
    <property type="component" value="Unassembled WGS sequence"/>
</dbReference>
<keyword evidence="2" id="KW-0812">Transmembrane</keyword>
<organism evidence="3 4">
    <name type="scientific">Kibdelosporangium aridum</name>
    <dbReference type="NCBI Taxonomy" id="2030"/>
    <lineage>
        <taxon>Bacteria</taxon>
        <taxon>Bacillati</taxon>
        <taxon>Actinomycetota</taxon>
        <taxon>Actinomycetes</taxon>
        <taxon>Pseudonocardiales</taxon>
        <taxon>Pseudonocardiaceae</taxon>
        <taxon>Kibdelosporangium</taxon>
    </lineage>
</organism>
<protein>
    <submittedName>
        <fullName evidence="3">Uncharacterized protein</fullName>
    </submittedName>
</protein>
<evidence type="ECO:0000256" key="1">
    <source>
        <dbReference type="SAM" id="MobiDB-lite"/>
    </source>
</evidence>
<sequence>MDRKGYDQLMNEQFRTPGGGKRTSNDTGRGTRGRVLLLLALAVALLLAIIYVPDVISNLWDVISDVLSEHTGT</sequence>
<accession>A0A1Y5XLF1</accession>
<feature type="transmembrane region" description="Helical" evidence="2">
    <location>
        <begin position="35"/>
        <end position="52"/>
    </location>
</feature>
<reference evidence="3 4" key="1">
    <citation type="submission" date="2017-04" db="EMBL/GenBank/DDBJ databases">
        <authorList>
            <person name="Afonso C.L."/>
            <person name="Miller P.J."/>
            <person name="Scott M.A."/>
            <person name="Spackman E."/>
            <person name="Goraichik I."/>
            <person name="Dimitrov K.M."/>
            <person name="Suarez D.L."/>
            <person name="Swayne D.E."/>
        </authorList>
    </citation>
    <scope>NUCLEOTIDE SEQUENCE [LARGE SCALE GENOMIC DNA]</scope>
    <source>
        <strain evidence="3 4">DSM 43828</strain>
    </source>
</reference>
<evidence type="ECO:0000256" key="2">
    <source>
        <dbReference type="SAM" id="Phobius"/>
    </source>
</evidence>
<proteinExistence type="predicted"/>
<keyword evidence="2" id="KW-0472">Membrane</keyword>
<gene>
    <name evidence="3" type="ORF">SAMN05661093_03614</name>
</gene>
<feature type="region of interest" description="Disordered" evidence="1">
    <location>
        <begin position="1"/>
        <end position="30"/>
    </location>
</feature>
<evidence type="ECO:0000313" key="3">
    <source>
        <dbReference type="EMBL" id="SMC98951.1"/>
    </source>
</evidence>